<protein>
    <submittedName>
        <fullName evidence="6">DUF4870 domain-containing protein</fullName>
    </submittedName>
</protein>
<feature type="transmembrane region" description="Helical" evidence="5">
    <location>
        <begin position="31"/>
        <end position="54"/>
    </location>
</feature>
<evidence type="ECO:0000256" key="5">
    <source>
        <dbReference type="SAM" id="Phobius"/>
    </source>
</evidence>
<gene>
    <name evidence="6" type="ORF">V3391_01700</name>
</gene>
<proteinExistence type="predicted"/>
<evidence type="ECO:0000256" key="4">
    <source>
        <dbReference type="ARBA" id="ARBA00023136"/>
    </source>
</evidence>
<comment type="caution">
    <text evidence="6">The sequence shown here is derived from an EMBL/GenBank/DDBJ whole genome shotgun (WGS) entry which is preliminary data.</text>
</comment>
<keyword evidence="7" id="KW-1185">Reference proteome</keyword>
<evidence type="ECO:0000256" key="2">
    <source>
        <dbReference type="ARBA" id="ARBA00022692"/>
    </source>
</evidence>
<dbReference type="InterPro" id="IPR019109">
    <property type="entry name" value="MamF_MmsF"/>
</dbReference>
<keyword evidence="2 5" id="KW-0812">Transmembrane</keyword>
<evidence type="ECO:0000313" key="6">
    <source>
        <dbReference type="EMBL" id="MEF3080933.1"/>
    </source>
</evidence>
<evidence type="ECO:0000313" key="7">
    <source>
        <dbReference type="Proteomes" id="UP001358324"/>
    </source>
</evidence>
<reference evidence="6 7" key="1">
    <citation type="submission" date="2024-01" db="EMBL/GenBank/DDBJ databases">
        <title>Novel species of the genus Luteimonas isolated from rivers.</title>
        <authorList>
            <person name="Lu H."/>
        </authorList>
    </citation>
    <scope>NUCLEOTIDE SEQUENCE [LARGE SCALE GENOMIC DNA]</scope>
    <source>
        <strain evidence="6 7">SMYT11W</strain>
    </source>
</reference>
<feature type="transmembrane region" description="Helical" evidence="5">
    <location>
        <begin position="99"/>
        <end position="118"/>
    </location>
</feature>
<evidence type="ECO:0000256" key="3">
    <source>
        <dbReference type="ARBA" id="ARBA00022989"/>
    </source>
</evidence>
<evidence type="ECO:0000256" key="1">
    <source>
        <dbReference type="ARBA" id="ARBA00004141"/>
    </source>
</evidence>
<keyword evidence="3 5" id="KW-1133">Transmembrane helix</keyword>
<dbReference type="Proteomes" id="UP001358324">
    <property type="component" value="Unassembled WGS sequence"/>
</dbReference>
<dbReference type="RefSeq" id="WP_332076699.1">
    <property type="nucleotide sequence ID" value="NZ_JAZHBM010000001.1"/>
</dbReference>
<accession>A0ABU7WBP9</accession>
<name>A0ABU7WBP9_9GAMM</name>
<organism evidence="6 7">
    <name type="scientific">Luteimonas flava</name>
    <dbReference type="NCBI Taxonomy" id="3115822"/>
    <lineage>
        <taxon>Bacteria</taxon>
        <taxon>Pseudomonadati</taxon>
        <taxon>Pseudomonadota</taxon>
        <taxon>Gammaproteobacteria</taxon>
        <taxon>Lysobacterales</taxon>
        <taxon>Lysobacteraceae</taxon>
        <taxon>Luteimonas</taxon>
    </lineage>
</organism>
<keyword evidence="4 5" id="KW-0472">Membrane</keyword>
<sequence length="136" mass="14477">MSEFDKYTTASPPPAGVASAEERQWGLFGHLSALTGLFTGGIGNIVGPLVIWLIKKDTMPFAADQAREALNFNITLALVGVVLFLITLVTFGLGAVLTMPVGLLLGIAWLVLTIIGAMKANDGVAYRYPFALRLVK</sequence>
<comment type="subcellular location">
    <subcellularLocation>
        <location evidence="1">Membrane</location>
        <topology evidence="1">Multi-pass membrane protein</topology>
    </subcellularLocation>
</comment>
<feature type="transmembrane region" description="Helical" evidence="5">
    <location>
        <begin position="74"/>
        <end position="93"/>
    </location>
</feature>
<dbReference type="Pfam" id="PF09685">
    <property type="entry name" value="MamF_MmsF"/>
    <property type="match status" value="1"/>
</dbReference>
<dbReference type="EMBL" id="JAZHBM010000001">
    <property type="protein sequence ID" value="MEF3080933.1"/>
    <property type="molecule type" value="Genomic_DNA"/>
</dbReference>